<dbReference type="Proteomes" id="UP000554286">
    <property type="component" value="Unassembled WGS sequence"/>
</dbReference>
<dbReference type="EMBL" id="JACIGK010000006">
    <property type="protein sequence ID" value="MBB4265517.1"/>
    <property type="molecule type" value="Genomic_DNA"/>
</dbReference>
<evidence type="ECO:0000313" key="4">
    <source>
        <dbReference type="EMBL" id="MBB4265517.1"/>
    </source>
</evidence>
<dbReference type="InterPro" id="IPR020084">
    <property type="entry name" value="NUDIX_hydrolase_CS"/>
</dbReference>
<accession>A0A7W6W9J3</accession>
<dbReference type="InterPro" id="IPR000086">
    <property type="entry name" value="NUDIX_hydrolase_dom"/>
</dbReference>
<keyword evidence="5" id="KW-1185">Reference proteome</keyword>
<comment type="cofactor">
    <cofactor evidence="1">
        <name>Mg(2+)</name>
        <dbReference type="ChEBI" id="CHEBI:18420"/>
    </cofactor>
</comment>
<dbReference type="Pfam" id="PF00293">
    <property type="entry name" value="NUDIX"/>
    <property type="match status" value="1"/>
</dbReference>
<dbReference type="InterPro" id="IPR029401">
    <property type="entry name" value="Nudix_N"/>
</dbReference>
<sequence length="194" mass="21466">MTGHALPRAYFTRVPGGARGDGPTTVMVPDGDSRERLVCADCGFVRYENPRIIVGAVCTWQDRYLLCRRAIPPRVGFWCLPSGFMELGESTEDGARREVWEEARARVDLVDLLAIYNLSHISQVHLIYRARMPSPACAAGPESEAVALLTWDEVPWDALAYPNVAWALRQHRAMRGRDNFAPLGVPDEAATTGA</sequence>
<reference evidence="4 5" key="1">
    <citation type="submission" date="2020-08" db="EMBL/GenBank/DDBJ databases">
        <title>Genome sequencing of Purple Non-Sulfur Bacteria from various extreme environments.</title>
        <authorList>
            <person name="Mayer M."/>
        </authorList>
    </citation>
    <scope>NUCLEOTIDE SEQUENCE [LARGE SCALE GENOMIC DNA]</scope>
    <source>
        <strain evidence="4 5">JA131</strain>
    </source>
</reference>
<name>A0A7W6W9J3_9PROT</name>
<dbReference type="Pfam" id="PF14803">
    <property type="entry name" value="Zn_ribbon_Nudix"/>
    <property type="match status" value="1"/>
</dbReference>
<dbReference type="PANTHER" id="PTHR43222:SF2">
    <property type="entry name" value="NUDIX HYDROLASE 23, CHLOROPLASTIC"/>
    <property type="match status" value="1"/>
</dbReference>
<feature type="domain" description="Nudix hydrolase" evidence="3">
    <location>
        <begin position="49"/>
        <end position="172"/>
    </location>
</feature>
<proteinExistence type="predicted"/>
<dbReference type="CDD" id="cd04511">
    <property type="entry name" value="NUDIX_Hydrolase"/>
    <property type="match status" value="1"/>
</dbReference>
<comment type="caution">
    <text evidence="4">The sequence shown here is derived from an EMBL/GenBank/DDBJ whole genome shotgun (WGS) entry which is preliminary data.</text>
</comment>
<dbReference type="GO" id="GO:0016787">
    <property type="term" value="F:hydrolase activity"/>
    <property type="evidence" value="ECO:0007669"/>
    <property type="project" value="UniProtKB-KW"/>
</dbReference>
<protein>
    <submittedName>
        <fullName evidence="4">ADP-ribose pyrophosphatase YjhB (NUDIX family)</fullName>
    </submittedName>
</protein>
<evidence type="ECO:0000259" key="3">
    <source>
        <dbReference type="PROSITE" id="PS51462"/>
    </source>
</evidence>
<evidence type="ECO:0000256" key="1">
    <source>
        <dbReference type="ARBA" id="ARBA00001946"/>
    </source>
</evidence>
<dbReference type="SUPFAM" id="SSF55811">
    <property type="entry name" value="Nudix"/>
    <property type="match status" value="1"/>
</dbReference>
<dbReference type="PROSITE" id="PS00893">
    <property type="entry name" value="NUDIX_BOX"/>
    <property type="match status" value="1"/>
</dbReference>
<dbReference type="RefSeq" id="WP_343058545.1">
    <property type="nucleotide sequence ID" value="NZ_JACIGK010000006.1"/>
</dbReference>
<organism evidence="4 5">
    <name type="scientific">Roseospira visakhapatnamensis</name>
    <dbReference type="NCBI Taxonomy" id="390880"/>
    <lineage>
        <taxon>Bacteria</taxon>
        <taxon>Pseudomonadati</taxon>
        <taxon>Pseudomonadota</taxon>
        <taxon>Alphaproteobacteria</taxon>
        <taxon>Rhodospirillales</taxon>
        <taxon>Rhodospirillaceae</taxon>
        <taxon>Roseospira</taxon>
    </lineage>
</organism>
<dbReference type="Gene3D" id="2.20.70.10">
    <property type="match status" value="1"/>
</dbReference>
<evidence type="ECO:0000313" key="5">
    <source>
        <dbReference type="Proteomes" id="UP000554286"/>
    </source>
</evidence>
<dbReference type="PANTHER" id="PTHR43222">
    <property type="entry name" value="NUDIX HYDROLASE 23"/>
    <property type="match status" value="1"/>
</dbReference>
<gene>
    <name evidence="4" type="ORF">GGD89_001136</name>
</gene>
<dbReference type="Gene3D" id="3.90.79.10">
    <property type="entry name" value="Nucleoside Triphosphate Pyrophosphohydrolase"/>
    <property type="match status" value="1"/>
</dbReference>
<dbReference type="AlphaFoldDB" id="A0A7W6W9J3"/>
<dbReference type="InterPro" id="IPR015797">
    <property type="entry name" value="NUDIX_hydrolase-like_dom_sf"/>
</dbReference>
<evidence type="ECO:0000256" key="2">
    <source>
        <dbReference type="ARBA" id="ARBA00022801"/>
    </source>
</evidence>
<keyword evidence="2" id="KW-0378">Hydrolase</keyword>
<dbReference type="PROSITE" id="PS51462">
    <property type="entry name" value="NUDIX"/>
    <property type="match status" value="1"/>
</dbReference>